<keyword evidence="2" id="KW-0472">Membrane</keyword>
<sequence>MNLRSMLDVWGPFRHGDLLSSEPHTSGSTGGLNALSLADTLGPSFVDTGESGVTRDELPSEVLPGPAQEELRAAPSPVLPEGQAETLLGLGSSPEYNIPAPTLVRDGGQMARLLEEEFQKELASGNLSAKATVETPAQLSLNLEELRSMLEDPDLEAAAKDSNAPQEESLGRERDRLSAKLKRIASALGFTQFGMHQAISGTGVSKQEGQEAVSDVAAVDDLREAGATTEPGKTRISGLAGEEGPVTPYIVGLIATSNPYLLTRILVIGAAFLGYDRYFGDVPSRLLPFYGPQTLLATLSPISTPLLLDPMADAERVAPRSILGKLRKRPSAAEDALTESGWNRQRRSRLPLGSHRLVLDMLDRHLEALWTCKTEVLKFAGTSVVTEEQIGILQEEKIPVEASIPMADNLSRLHINTCRQTVEEQLFPCEWQDTFLYERATAGELPTLSEQDISTNRVKAQRLETAFNTITGLGFVSPQAANTQVARLFSDYRLGAAGRNVLKPYGLDSLLSLSAEGATLGNRSAVDTADAAEVERKLASHHNYRSALRARLYVMALRKTLPRSLHAGKPTDCQTLSPYNPYRNSNVSPVQFIHEVFSRDRDTVMMMARFKPVLADDLINVSVPDGFSYLWLFEFLLDDDSPNGMVERRQALTRSPKWASVLYSHRGFRPQAIRRLYKRIKTGITKQARQRNLAKAKTMLVDGLPSGWQEMLIDAFSFTAHSSALMQVINYHSLYRDETIQDVKEATYLTAPPTTSIQAESVVKRCDRQIYVWSREGLSPDILEADKLNKTFKGKWASIKLEALPMPDTRQWWRRLHRTVLEALQKYQSHEKHLENLNDNLYTLVSDTVRMLEEDGAADNTIFLGRVAKRARGTLAQRVGRGIKSFFLGLVRDVPATDHAVWFGVNFSMTTIFSLLRRMREIAQSTDDKSAAVLLDEAFMQLVEETVALRTESYRRQPPAASRNLGVIGLRPDYGTLDLRHRSAEYQLSMCADHCNALWRQVLAAVYPYVLNPSLLEDYDKSFGTQHALDKLDDPSYVNSFRYIFTSDAALNFWEYTTPRETKKELMALKDGQALLYANMMRFAGLAYEQLNFRYLAGSLQRQAPFMGQMVKDWIAKRSRARKLAIVGVLSLGLMFVYTALSALDIAQNLIDSGMKTVEDCVWNPIMQEMACVVVPGSGVVVAPIYAAISDVFHVGLYAGIGSTIMSAVGIGSLYLIVRSESRTVLRLEMAIKELALKLWRRVRQFFSWATRFRKRRHAILTTMQARAVALARKREGPATLTDSGIKLVDSFLQDAPPEAREGERELTASPALE</sequence>
<comment type="caution">
    <text evidence="3">The sequence shown here is derived from an EMBL/GenBank/DDBJ whole genome shotgun (WGS) entry which is preliminary data.</text>
</comment>
<reference evidence="3 4" key="1">
    <citation type="journal article" date="2017" name="Int. J. Parasitol.">
        <title>The genome of the protozoan parasite Cystoisospora suis and a reverse vaccinology approach to identify vaccine candidates.</title>
        <authorList>
            <person name="Palmieri N."/>
            <person name="Shrestha A."/>
            <person name="Ruttkowski B."/>
            <person name="Beck T."/>
            <person name="Vogl C."/>
            <person name="Tomley F."/>
            <person name="Blake D.P."/>
            <person name="Joachim A."/>
        </authorList>
    </citation>
    <scope>NUCLEOTIDE SEQUENCE [LARGE SCALE GENOMIC DNA]</scope>
    <source>
        <strain evidence="3 4">Wien I</strain>
    </source>
</reference>
<feature type="transmembrane region" description="Helical" evidence="2">
    <location>
        <begin position="1195"/>
        <end position="1218"/>
    </location>
</feature>
<feature type="transmembrane region" description="Helical" evidence="2">
    <location>
        <begin position="1124"/>
        <end position="1144"/>
    </location>
</feature>
<evidence type="ECO:0000256" key="2">
    <source>
        <dbReference type="SAM" id="Phobius"/>
    </source>
</evidence>
<dbReference type="OrthoDB" id="345453at2759"/>
<keyword evidence="2" id="KW-1133">Transmembrane helix</keyword>
<protein>
    <submittedName>
        <fullName evidence="3">Rhoptry neck protein</fullName>
    </submittedName>
</protein>
<dbReference type="VEuPathDB" id="ToxoDB:CSUI_005554"/>
<evidence type="ECO:0000313" key="4">
    <source>
        <dbReference type="Proteomes" id="UP000221165"/>
    </source>
</evidence>
<evidence type="ECO:0000256" key="1">
    <source>
        <dbReference type="SAM" id="MobiDB-lite"/>
    </source>
</evidence>
<feature type="transmembrane region" description="Helical" evidence="2">
    <location>
        <begin position="899"/>
        <end position="916"/>
    </location>
</feature>
<organism evidence="3 4">
    <name type="scientific">Cystoisospora suis</name>
    <dbReference type="NCBI Taxonomy" id="483139"/>
    <lineage>
        <taxon>Eukaryota</taxon>
        <taxon>Sar</taxon>
        <taxon>Alveolata</taxon>
        <taxon>Apicomplexa</taxon>
        <taxon>Conoidasida</taxon>
        <taxon>Coccidia</taxon>
        <taxon>Eucoccidiorida</taxon>
        <taxon>Eimeriorina</taxon>
        <taxon>Sarcocystidae</taxon>
        <taxon>Cystoisospora</taxon>
    </lineage>
</organism>
<name>A0A2C6KJB6_9APIC</name>
<evidence type="ECO:0000313" key="3">
    <source>
        <dbReference type="EMBL" id="PHJ20600.1"/>
    </source>
</evidence>
<dbReference type="RefSeq" id="XP_067922287.1">
    <property type="nucleotide sequence ID" value="XM_068065726.1"/>
</dbReference>
<proteinExistence type="predicted"/>
<gene>
    <name evidence="3" type="ORF">CSUI_005554</name>
</gene>
<feature type="region of interest" description="Disordered" evidence="1">
    <location>
        <begin position="43"/>
        <end position="67"/>
    </location>
</feature>
<keyword evidence="2" id="KW-0812">Transmembrane</keyword>
<dbReference type="EMBL" id="MIGC01002674">
    <property type="protein sequence ID" value="PHJ20600.1"/>
    <property type="molecule type" value="Genomic_DNA"/>
</dbReference>
<accession>A0A2C6KJB6</accession>
<keyword evidence="4" id="KW-1185">Reference proteome</keyword>
<dbReference type="GeneID" id="94428937"/>
<dbReference type="Proteomes" id="UP000221165">
    <property type="component" value="Unassembled WGS sequence"/>
</dbReference>